<dbReference type="PROSITE" id="PS51257">
    <property type="entry name" value="PROKAR_LIPOPROTEIN"/>
    <property type="match status" value="1"/>
</dbReference>
<dbReference type="AlphaFoldDB" id="A0A246BQD4"/>
<reference evidence="2 3" key="1">
    <citation type="submission" date="2017-05" db="EMBL/GenBank/DDBJ databases">
        <title>De novo genome assembly of Deniococcus indicus strain DR1.</title>
        <authorList>
            <person name="Chauhan D."/>
            <person name="Yennamalli R.M."/>
            <person name="Priyadarshini R."/>
        </authorList>
    </citation>
    <scope>NUCLEOTIDE SEQUENCE [LARGE SCALE GENOMIC DNA]</scope>
    <source>
        <strain evidence="2 3">DR1</strain>
    </source>
</reference>
<protein>
    <recommendedName>
        <fullName evidence="4">DUF3108 domain-containing protein</fullName>
    </recommendedName>
</protein>
<dbReference type="RefSeq" id="WP_088247687.1">
    <property type="nucleotide sequence ID" value="NZ_BNAM01000003.1"/>
</dbReference>
<evidence type="ECO:0000256" key="1">
    <source>
        <dbReference type="SAM" id="SignalP"/>
    </source>
</evidence>
<sequence length="216" mass="22748">MRAPAVRPALILSAALLGCAGTHALAACDPAGFMPSGTRTYRLTTQGQSSTFTSRAQVKGNTVTVQTTTGGQTTNSTWTCTGRGMTATIGAGRGDLWLESGFYPPTSAWKVGYAWTSDGKMQASGGMNMQSRTRSRVAAQEKVTTPAGTFTALRVETTTTTTMTPPAGTDLPPGMDLNNLMGGETRSTAWYVRGVGLVKQTIPSAQFSMVLTKYTR</sequence>
<feature type="signal peptide" evidence="1">
    <location>
        <begin position="1"/>
        <end position="26"/>
    </location>
</feature>
<name>A0A246BQD4_9DEIO</name>
<gene>
    <name evidence="2" type="ORF">CBQ26_06445</name>
</gene>
<comment type="caution">
    <text evidence="2">The sequence shown here is derived from an EMBL/GenBank/DDBJ whole genome shotgun (WGS) entry which is preliminary data.</text>
</comment>
<proteinExistence type="predicted"/>
<organism evidence="2 3">
    <name type="scientific">Deinococcus indicus</name>
    <dbReference type="NCBI Taxonomy" id="223556"/>
    <lineage>
        <taxon>Bacteria</taxon>
        <taxon>Thermotogati</taxon>
        <taxon>Deinococcota</taxon>
        <taxon>Deinococci</taxon>
        <taxon>Deinococcales</taxon>
        <taxon>Deinococcaceae</taxon>
        <taxon>Deinococcus</taxon>
    </lineage>
</organism>
<feature type="chain" id="PRO_5012625344" description="DUF3108 domain-containing protein" evidence="1">
    <location>
        <begin position="27"/>
        <end position="216"/>
    </location>
</feature>
<evidence type="ECO:0000313" key="3">
    <source>
        <dbReference type="Proteomes" id="UP000197208"/>
    </source>
</evidence>
<keyword evidence="3" id="KW-1185">Reference proteome</keyword>
<dbReference type="Gene3D" id="2.40.360.20">
    <property type="match status" value="1"/>
</dbReference>
<keyword evidence="1" id="KW-0732">Signal</keyword>
<evidence type="ECO:0000313" key="2">
    <source>
        <dbReference type="EMBL" id="OWL97875.1"/>
    </source>
</evidence>
<accession>A0A246BQD4</accession>
<dbReference type="Proteomes" id="UP000197208">
    <property type="component" value="Unassembled WGS sequence"/>
</dbReference>
<evidence type="ECO:0008006" key="4">
    <source>
        <dbReference type="Google" id="ProtNLM"/>
    </source>
</evidence>
<dbReference type="EMBL" id="NHMK01000009">
    <property type="protein sequence ID" value="OWL97875.1"/>
    <property type="molecule type" value="Genomic_DNA"/>
</dbReference>
<dbReference type="OrthoDB" id="73832at2"/>